<accession>A0A1C6U5S1</accession>
<dbReference type="OrthoDB" id="3691767at2"/>
<evidence type="ECO:0000313" key="1">
    <source>
        <dbReference type="EMBL" id="SCL49367.1"/>
    </source>
</evidence>
<reference evidence="1 2" key="1">
    <citation type="submission" date="2016-06" db="EMBL/GenBank/DDBJ databases">
        <authorList>
            <person name="Kjaerup R.B."/>
            <person name="Dalgaard T.S."/>
            <person name="Juul-Madsen H.R."/>
        </authorList>
    </citation>
    <scope>NUCLEOTIDE SEQUENCE [LARGE SCALE GENOMIC DNA]</scope>
    <source>
        <strain evidence="1 2">DSM 45577</strain>
    </source>
</reference>
<keyword evidence="1" id="KW-0418">Kinase</keyword>
<organism evidence="1 2">
    <name type="scientific">Micromonospora yangpuensis</name>
    <dbReference type="NCBI Taxonomy" id="683228"/>
    <lineage>
        <taxon>Bacteria</taxon>
        <taxon>Bacillati</taxon>
        <taxon>Actinomycetota</taxon>
        <taxon>Actinomycetes</taxon>
        <taxon>Micromonosporales</taxon>
        <taxon>Micromonosporaceae</taxon>
        <taxon>Micromonospora</taxon>
    </lineage>
</organism>
<dbReference type="Gene3D" id="3.40.50.300">
    <property type="entry name" value="P-loop containing nucleotide triphosphate hydrolases"/>
    <property type="match status" value="1"/>
</dbReference>
<dbReference type="STRING" id="683228.GA0070617_1161"/>
<gene>
    <name evidence="1" type="ORF">GA0070617_1161</name>
</gene>
<keyword evidence="2" id="KW-1185">Reference proteome</keyword>
<protein>
    <submittedName>
        <fullName evidence="1">Uridine kinase</fullName>
    </submittedName>
</protein>
<dbReference type="InterPro" id="IPR027417">
    <property type="entry name" value="P-loop_NTPase"/>
</dbReference>
<proteinExistence type="predicted"/>
<dbReference type="AlphaFoldDB" id="A0A1C6U5S1"/>
<sequence length="209" mass="22418">MTHLHRVVLLAGASGSGKSYIAHRTGLPVLCLDDFYKDGDDPTLPRRNGLVDWDSPEAWDAGAAVAAIALLAQQGRAEVPVYALGADRRVDTRTLELTGSPLFMAEGIFAAEIVAECRRQGLLAGAYALRRPRGTTFLRRLARDLAQRRKAPGLLVRRGIALLRAEPQVLRRQAALGAEPTRAAEVLRRVAGLGQPSVTAGRAASRTPA</sequence>
<dbReference type="GO" id="GO:0016301">
    <property type="term" value="F:kinase activity"/>
    <property type="evidence" value="ECO:0007669"/>
    <property type="project" value="UniProtKB-KW"/>
</dbReference>
<keyword evidence="1" id="KW-0808">Transferase</keyword>
<evidence type="ECO:0000313" key="2">
    <source>
        <dbReference type="Proteomes" id="UP000198937"/>
    </source>
</evidence>
<name>A0A1C6U5S1_9ACTN</name>
<dbReference type="EMBL" id="FMIA01000002">
    <property type="protein sequence ID" value="SCL49367.1"/>
    <property type="molecule type" value="Genomic_DNA"/>
</dbReference>
<dbReference type="SUPFAM" id="SSF52540">
    <property type="entry name" value="P-loop containing nucleoside triphosphate hydrolases"/>
    <property type="match status" value="1"/>
</dbReference>
<dbReference type="Proteomes" id="UP000198937">
    <property type="component" value="Unassembled WGS sequence"/>
</dbReference>